<evidence type="ECO:0000256" key="3">
    <source>
        <dbReference type="ARBA" id="ARBA00022821"/>
    </source>
</evidence>
<feature type="region of interest" description="Disordered" evidence="5">
    <location>
        <begin position="1"/>
        <end position="35"/>
    </location>
</feature>
<feature type="compositionally biased region" description="Basic and acidic residues" evidence="5">
    <location>
        <begin position="12"/>
        <end position="31"/>
    </location>
</feature>
<dbReference type="GO" id="GO:0043531">
    <property type="term" value="F:ADP binding"/>
    <property type="evidence" value="ECO:0007669"/>
    <property type="project" value="InterPro"/>
</dbReference>
<dbReference type="Gene3D" id="3.40.50.300">
    <property type="entry name" value="P-loop containing nucleotide triphosphate hydrolases"/>
    <property type="match status" value="1"/>
</dbReference>
<dbReference type="FunCoup" id="A0A059B0H7">
    <property type="interactions" value="352"/>
</dbReference>
<dbReference type="InterPro" id="IPR058192">
    <property type="entry name" value="WHD_ROQ1-like"/>
</dbReference>
<dbReference type="EMBL" id="KK198760">
    <property type="protein sequence ID" value="KCW59386.1"/>
    <property type="molecule type" value="Genomic_DNA"/>
</dbReference>
<evidence type="ECO:0000256" key="4">
    <source>
        <dbReference type="ARBA" id="ARBA00023027"/>
    </source>
</evidence>
<dbReference type="Gene3D" id="1.10.8.430">
    <property type="entry name" value="Helical domain of apoptotic protease-activating factors"/>
    <property type="match status" value="1"/>
</dbReference>
<dbReference type="InterPro" id="IPR003593">
    <property type="entry name" value="AAA+_ATPase"/>
</dbReference>
<keyword evidence="4" id="KW-0520">NAD</keyword>
<organism evidence="7">
    <name type="scientific">Eucalyptus grandis</name>
    <name type="common">Flooded gum</name>
    <dbReference type="NCBI Taxonomy" id="71139"/>
    <lineage>
        <taxon>Eukaryota</taxon>
        <taxon>Viridiplantae</taxon>
        <taxon>Streptophyta</taxon>
        <taxon>Embryophyta</taxon>
        <taxon>Tracheophyta</taxon>
        <taxon>Spermatophyta</taxon>
        <taxon>Magnoliopsida</taxon>
        <taxon>eudicotyledons</taxon>
        <taxon>Gunneridae</taxon>
        <taxon>Pentapetalae</taxon>
        <taxon>rosids</taxon>
        <taxon>malvids</taxon>
        <taxon>Myrtales</taxon>
        <taxon>Myrtaceae</taxon>
        <taxon>Myrtoideae</taxon>
        <taxon>Eucalypteae</taxon>
        <taxon>Eucalyptus</taxon>
    </lineage>
</organism>
<accession>A0A059B0H7</accession>
<evidence type="ECO:0000313" key="7">
    <source>
        <dbReference type="EMBL" id="KCW59386.1"/>
    </source>
</evidence>
<dbReference type="SUPFAM" id="SSF52540">
    <property type="entry name" value="P-loop containing nucleoside triphosphate hydrolases"/>
    <property type="match status" value="1"/>
</dbReference>
<gene>
    <name evidence="7" type="ORF">EUGRSUZ_H02092</name>
</gene>
<dbReference type="SMART" id="SM00255">
    <property type="entry name" value="TIR"/>
    <property type="match status" value="1"/>
</dbReference>
<dbReference type="PANTHER" id="PTHR11017:SF292">
    <property type="entry name" value="AAA+ ATPASE DOMAIN-CONTAINING PROTEIN"/>
    <property type="match status" value="1"/>
</dbReference>
<evidence type="ECO:0000259" key="6">
    <source>
        <dbReference type="PROSITE" id="PS50104"/>
    </source>
</evidence>
<evidence type="ECO:0000256" key="2">
    <source>
        <dbReference type="ARBA" id="ARBA00022737"/>
    </source>
</evidence>
<keyword evidence="2" id="KW-0677">Repeat</keyword>
<keyword evidence="3" id="KW-0611">Plant defense</keyword>
<evidence type="ECO:0000256" key="1">
    <source>
        <dbReference type="ARBA" id="ARBA00022614"/>
    </source>
</evidence>
<dbReference type="Gene3D" id="3.80.10.10">
    <property type="entry name" value="Ribonuclease Inhibitor"/>
    <property type="match status" value="2"/>
</dbReference>
<dbReference type="GO" id="GO:0007165">
    <property type="term" value="P:signal transduction"/>
    <property type="evidence" value="ECO:0007669"/>
    <property type="project" value="InterPro"/>
</dbReference>
<dbReference type="Pfam" id="PF01582">
    <property type="entry name" value="TIR"/>
    <property type="match status" value="1"/>
</dbReference>
<sequence>MPAAAKPVQSDIHMRDKAATRPDTKHSEEAHQPSSPLKAASLNLKGNYHVFLSFRGTDVRNNFLGHLYAALDQKGIYTYIDSEELRKGEQITPALVKAIEDSRIAIIIFSKDYAFSQWCLEEVEKIMECKEQRGLTVFPLFYKVEPKEVRTPRGSYQKAMVEHESKFGRDSEKVKRWKKALYNAGSLSGWDLNDKDEADSIKSIVREISMQLNQTPLYVAKHPVGLCSRVVELESMLNLESHDVLMIGLWGQGGIGKTTLAKALYNEIFRQFEASCFLANVQETSKDSKDLAHLQEKLLSEILPGKGLTVFSVDGGINLIQDRLCHKKVLLVLDNVNDVEQLNVLAGECKWFGKGSRIIITTRDNHLLTIHGIDKDHIYEVKILEDLEALELFNKHAFLRSKEKVIRRDLVDSALHYAIGLPLALKVLGSFLCGRREQEWESALNKLAKSPDKTINGVLKLSYDGLEDYAKEIFLDIACFFKGQSMEYIMKVLNSCNFDTTIGLQVLVEKSLITKEWETIQMHDLIQLMGMDIVKQECRDDPGRRSRLWLCEDVRDVLSGDMGTNAVKAIVLDLPKTEAIYIGPNAFTNMRRLRLLIMINVHNSFQGPICLPNELRWFEWPECPWFPEFSSCPNKLVGLDLRKTNIQVVREQFKDFGNLKYLNFSKCPSVVCIPDLNLTPNLKELDLHGCKNLEHAHESIAYHAKLQLLNLKGCSNLHQLPNVLQSKNLEILNLTGCSKLQRFPDIPDKIEGLKELYLKGTSIEELPTSIENLISLENLSLIDCKKLANLPSAIYKLPNLKSLILHGCSKLIKFPKEGDFSVLQGKTGFPKLLILGLEGCNLLEVEFLENNSCFPYLTKLYLCKNNFAKLPTCRRLHNLRELDVSECRQLHEIGKMPGQLENLIAKNCESLGKIDIWPSYHIDFSCHDLVIWKPLFSKSFCYTILPGGEMPQWLLPNKEGYISFMASKDLYKKFLVLAICVVYRAKRGKRWPNLKFYHYINGKRTPMAGCIGSRSYSDHVQIAYLEIEKLWG</sequence>
<dbReference type="Pfam" id="PF23286">
    <property type="entry name" value="LRR_13"/>
    <property type="match status" value="1"/>
</dbReference>
<dbReference type="GO" id="GO:0006952">
    <property type="term" value="P:defense response"/>
    <property type="evidence" value="ECO:0007669"/>
    <property type="project" value="UniProtKB-KW"/>
</dbReference>
<proteinExistence type="predicted"/>
<dbReference type="InterPro" id="IPR000157">
    <property type="entry name" value="TIR_dom"/>
</dbReference>
<dbReference type="InterPro" id="IPR035897">
    <property type="entry name" value="Toll_tir_struct_dom_sf"/>
</dbReference>
<dbReference type="InterPro" id="IPR044974">
    <property type="entry name" value="Disease_R_plants"/>
</dbReference>
<dbReference type="eggNOG" id="ENOG502R4BG">
    <property type="taxonomic scope" value="Eukaryota"/>
</dbReference>
<dbReference type="Gene3D" id="3.40.50.10140">
    <property type="entry name" value="Toll/interleukin-1 receptor homology (TIR) domain"/>
    <property type="match status" value="1"/>
</dbReference>
<dbReference type="InterPro" id="IPR032675">
    <property type="entry name" value="LRR_dom_sf"/>
</dbReference>
<dbReference type="PROSITE" id="PS50104">
    <property type="entry name" value="TIR"/>
    <property type="match status" value="1"/>
</dbReference>
<dbReference type="OMA" id="NICEWKS"/>
<keyword evidence="1" id="KW-0433">Leucine-rich repeat</keyword>
<reference evidence="7" key="1">
    <citation type="submission" date="2013-07" db="EMBL/GenBank/DDBJ databases">
        <title>The genome of Eucalyptus grandis.</title>
        <authorList>
            <person name="Schmutz J."/>
            <person name="Hayes R."/>
            <person name="Myburg A."/>
            <person name="Tuskan G."/>
            <person name="Grattapaglia D."/>
            <person name="Rokhsar D.S."/>
        </authorList>
    </citation>
    <scope>NUCLEOTIDE SEQUENCE</scope>
    <source>
        <tissue evidence="7">Leaf extractions</tissue>
    </source>
</reference>
<feature type="non-terminal residue" evidence="7">
    <location>
        <position position="1032"/>
    </location>
</feature>
<dbReference type="InterPro" id="IPR058546">
    <property type="entry name" value="RPS4B/Roq1-like_LRR"/>
</dbReference>
<dbReference type="InterPro" id="IPR027417">
    <property type="entry name" value="P-loop_NTPase"/>
</dbReference>
<dbReference type="InterPro" id="IPR042197">
    <property type="entry name" value="Apaf_helical"/>
</dbReference>
<dbReference type="SUPFAM" id="SSF52200">
    <property type="entry name" value="Toll/Interleukin receptor TIR domain"/>
    <property type="match status" value="1"/>
</dbReference>
<feature type="domain" description="TIR" evidence="6">
    <location>
        <begin position="46"/>
        <end position="212"/>
    </location>
</feature>
<dbReference type="Gramene" id="KCW59386">
    <property type="protein sequence ID" value="KCW59386"/>
    <property type="gene ID" value="EUGRSUZ_H02092"/>
</dbReference>
<evidence type="ECO:0000256" key="5">
    <source>
        <dbReference type="SAM" id="MobiDB-lite"/>
    </source>
</evidence>
<dbReference type="PRINTS" id="PR00364">
    <property type="entry name" value="DISEASERSIST"/>
</dbReference>
<dbReference type="Pfam" id="PF23282">
    <property type="entry name" value="WHD_ROQ1"/>
    <property type="match status" value="1"/>
</dbReference>
<dbReference type="InterPro" id="IPR036390">
    <property type="entry name" value="WH_DNA-bd_sf"/>
</dbReference>
<dbReference type="InterPro" id="IPR002182">
    <property type="entry name" value="NB-ARC"/>
</dbReference>
<dbReference type="Pfam" id="PF00931">
    <property type="entry name" value="NB-ARC"/>
    <property type="match status" value="1"/>
</dbReference>
<dbReference type="FunFam" id="3.40.50.10140:FF:000007">
    <property type="entry name" value="Disease resistance protein (TIR-NBS-LRR class)"/>
    <property type="match status" value="1"/>
</dbReference>
<dbReference type="SUPFAM" id="SSF52058">
    <property type="entry name" value="L domain-like"/>
    <property type="match status" value="1"/>
</dbReference>
<protein>
    <recommendedName>
        <fullName evidence="6">TIR domain-containing protein</fullName>
    </recommendedName>
</protein>
<dbReference type="SUPFAM" id="SSF46785">
    <property type="entry name" value="Winged helix' DNA-binding domain"/>
    <property type="match status" value="1"/>
</dbReference>
<dbReference type="InParanoid" id="A0A059B0H7"/>
<dbReference type="AlphaFoldDB" id="A0A059B0H7"/>
<dbReference type="PANTHER" id="PTHR11017">
    <property type="entry name" value="LEUCINE-RICH REPEAT-CONTAINING PROTEIN"/>
    <property type="match status" value="1"/>
</dbReference>
<name>A0A059B0H7_EUCGR</name>
<dbReference type="SMART" id="SM00382">
    <property type="entry name" value="AAA"/>
    <property type="match status" value="1"/>
</dbReference>